<dbReference type="GO" id="GO:0000166">
    <property type="term" value="F:nucleotide binding"/>
    <property type="evidence" value="ECO:0007669"/>
    <property type="project" value="InterPro"/>
</dbReference>
<organism evidence="3 4">
    <name type="scientific">Clostridium sartagoforme AAU1</name>
    <dbReference type="NCBI Taxonomy" id="1202534"/>
    <lineage>
        <taxon>Bacteria</taxon>
        <taxon>Bacillati</taxon>
        <taxon>Bacillota</taxon>
        <taxon>Clostridia</taxon>
        <taxon>Eubacteriales</taxon>
        <taxon>Clostridiaceae</taxon>
        <taxon>Clostridium</taxon>
    </lineage>
</organism>
<dbReference type="InterPro" id="IPR023214">
    <property type="entry name" value="HAD_sf"/>
</dbReference>
<keyword evidence="2" id="KW-0472">Membrane</keyword>
<gene>
    <name evidence="3" type="ORF">A500_09088</name>
</gene>
<dbReference type="InterPro" id="IPR036412">
    <property type="entry name" value="HAD-like_sf"/>
</dbReference>
<dbReference type="GO" id="GO:0005886">
    <property type="term" value="C:plasma membrane"/>
    <property type="evidence" value="ECO:0007669"/>
    <property type="project" value="TreeGrafter"/>
</dbReference>
<keyword evidence="2" id="KW-0812">Transmembrane</keyword>
<reference evidence="3 4" key="1">
    <citation type="submission" date="2013-03" db="EMBL/GenBank/DDBJ databases">
        <title>Whole genome shotgun sequencing of Clostridium sartagoforme AAU1.</title>
        <authorList>
            <person name="Joshi C.G."/>
            <person name="Duggirala S.M."/>
            <person name="Nathani N.M."/>
            <person name="Bhatt V.D."/>
            <person name="Patel A.K."/>
            <person name="Pandya P.R."/>
            <person name="KaPatel J.A."/>
        </authorList>
    </citation>
    <scope>NUCLEOTIDE SEQUENCE [LARGE SCALE GENOMIC DNA]</scope>
    <source>
        <strain evidence="3 4">AAU1</strain>
    </source>
</reference>
<evidence type="ECO:0000256" key="2">
    <source>
        <dbReference type="SAM" id="Phobius"/>
    </source>
</evidence>
<evidence type="ECO:0000313" key="3">
    <source>
        <dbReference type="EMBL" id="EOR26130.1"/>
    </source>
</evidence>
<dbReference type="SUPFAM" id="SSF56784">
    <property type="entry name" value="HAD-like"/>
    <property type="match status" value="1"/>
</dbReference>
<name>R9CAT2_9CLOT</name>
<dbReference type="PANTHER" id="PTHR24093">
    <property type="entry name" value="CATION TRANSPORTING ATPASE"/>
    <property type="match status" value="1"/>
</dbReference>
<dbReference type="Pfam" id="PF13246">
    <property type="entry name" value="Cation_ATPase"/>
    <property type="match status" value="1"/>
</dbReference>
<comment type="caution">
    <text evidence="3">The sequence shown here is derived from an EMBL/GenBank/DDBJ whole genome shotgun (WGS) entry which is preliminary data.</text>
</comment>
<accession>R9CAT2</accession>
<protein>
    <submittedName>
        <fullName evidence="3">Calcium-transporting ATPase</fullName>
    </submittedName>
</protein>
<dbReference type="Proteomes" id="UP000013988">
    <property type="component" value="Unassembled WGS sequence"/>
</dbReference>
<dbReference type="InterPro" id="IPR023299">
    <property type="entry name" value="ATPase_P-typ_cyto_dom_N"/>
</dbReference>
<keyword evidence="2" id="KW-1133">Transmembrane helix</keyword>
<dbReference type="Gene3D" id="3.40.50.1000">
    <property type="entry name" value="HAD superfamily/HAD-like"/>
    <property type="match status" value="1"/>
</dbReference>
<sequence length="375" mass="43184">KLVYKKQIFAQGIFAIICIFIPFIILYYSKHIKRKILEEDEIELINFSALNLINDVKILFLDKLGTITKKELYLDKLYTNEQVYKSNSIETMDINIKRLLDISILCNNAKYNNDNNWSKGDMYEVAYVKFGVENSIFKGKLENDNKRKFEISRDNKKNMVTTVNKNRKGYRANCRGDLESVLNCCTHIIINGIEREIYSQDIMKIRLANLEFSKEGLLTEAFAYRSFNYQPSEHENIESNLVFVGLIALENPLIDDIVDDIEKVMDNGVLPIIFTEDNKISSELLGKRLGLISSLEQITESDELDTLDEKEILKVVSKTRIFCNLNPEQKNKIISLYYNDGYKFSIEGETLGDISLISLAQIGVVKGKLSMLLKK</sequence>
<evidence type="ECO:0000313" key="4">
    <source>
        <dbReference type="Proteomes" id="UP000013988"/>
    </source>
</evidence>
<evidence type="ECO:0000256" key="1">
    <source>
        <dbReference type="ARBA" id="ARBA00022842"/>
    </source>
</evidence>
<dbReference type="GO" id="GO:0005388">
    <property type="term" value="F:P-type calcium transporter activity"/>
    <property type="evidence" value="ECO:0007669"/>
    <property type="project" value="TreeGrafter"/>
</dbReference>
<dbReference type="AlphaFoldDB" id="R9CAT2"/>
<dbReference type="Gene3D" id="3.40.1110.10">
    <property type="entry name" value="Calcium-transporting ATPase, cytoplasmic domain N"/>
    <property type="match status" value="1"/>
</dbReference>
<dbReference type="PATRIC" id="fig|1202534.3.peg.1815"/>
<dbReference type="PANTHER" id="PTHR24093:SF506">
    <property type="entry name" value="CATION-TRANSPORTING ATPASE PMA1"/>
    <property type="match status" value="1"/>
</dbReference>
<proteinExistence type="predicted"/>
<feature type="transmembrane region" description="Helical" evidence="2">
    <location>
        <begin position="12"/>
        <end position="29"/>
    </location>
</feature>
<dbReference type="EMBL" id="ASRV01000103">
    <property type="protein sequence ID" value="EOR26130.1"/>
    <property type="molecule type" value="Genomic_DNA"/>
</dbReference>
<feature type="non-terminal residue" evidence="3">
    <location>
        <position position="1"/>
    </location>
</feature>
<dbReference type="SUPFAM" id="SSF81660">
    <property type="entry name" value="Metal cation-transporting ATPase, ATP-binding domain N"/>
    <property type="match status" value="1"/>
</dbReference>
<keyword evidence="1" id="KW-0460">Magnesium</keyword>
<keyword evidence="4" id="KW-1185">Reference proteome</keyword>